<dbReference type="PANTHER" id="PTHR35339">
    <property type="entry name" value="LINALOOL DEHYDRATASE_ISOMERASE DOMAIN-CONTAINING PROTEIN"/>
    <property type="match status" value="1"/>
</dbReference>
<organism evidence="3 4">
    <name type="scientific">Spirosoma taeanense</name>
    <dbReference type="NCBI Taxonomy" id="2735870"/>
    <lineage>
        <taxon>Bacteria</taxon>
        <taxon>Pseudomonadati</taxon>
        <taxon>Bacteroidota</taxon>
        <taxon>Cytophagia</taxon>
        <taxon>Cytophagales</taxon>
        <taxon>Cytophagaceae</taxon>
        <taxon>Spirosoma</taxon>
    </lineage>
</organism>
<dbReference type="InterPro" id="IPR016624">
    <property type="entry name" value="UCP014753"/>
</dbReference>
<dbReference type="PIRSF" id="PIRSF014753">
    <property type="entry name" value="UCP014753"/>
    <property type="match status" value="1"/>
</dbReference>
<dbReference type="AlphaFoldDB" id="A0A6M5Y746"/>
<feature type="chain" id="PRO_5026957320" evidence="1">
    <location>
        <begin position="24"/>
        <end position="420"/>
    </location>
</feature>
<name>A0A6M5Y746_9BACT</name>
<evidence type="ECO:0000313" key="3">
    <source>
        <dbReference type="EMBL" id="QJW89160.1"/>
    </source>
</evidence>
<evidence type="ECO:0000256" key="1">
    <source>
        <dbReference type="SAM" id="SignalP"/>
    </source>
</evidence>
<dbReference type="PANTHER" id="PTHR35339:SF3">
    <property type="entry name" value="DUF2264 DOMAIN-CONTAINING PROTEIN"/>
    <property type="match status" value="1"/>
</dbReference>
<dbReference type="KEGG" id="stae:HNV11_07015"/>
<protein>
    <submittedName>
        <fullName evidence="3">DUF2264 domain-containing protein</fullName>
    </submittedName>
</protein>
<dbReference type="InterPro" id="IPR049349">
    <property type="entry name" value="DUF2264_N"/>
</dbReference>
<accession>A0A6M5Y746</accession>
<keyword evidence="1" id="KW-0732">Signal</keyword>
<gene>
    <name evidence="3" type="ORF">HNV11_07015</name>
</gene>
<sequence>MKCLSAPCFLICLLITLTGTASYAQKKTAKKSASVTSLVSDRQFWLAEMDRMVRPVVYSLAQDSLRIMMPKVVAKRADNPEQRIQVQYLEVLGRVLSGIAPWLQGEGGSPQEVALRNQYRQWVLKGLSHALDSTAKDYMRFDLGGQQLVDASFLAYAFVRAPWLWEHLDKTDQVKMVNALKATRRYKPVFSNWLLFSAMTEAFFCKYGYEWDPMRVDYALQQLEQWYVGDGMYTDGVHYAFDYYNSYVIHPYLATIVEVIGQKTTAYTGMIAKIRKRNERYAVIQERLINADGSFPPTGRSLIYRGAAFHHLADMAWRKALPNELKPAQVRGALTAVIKKTLESPSTYQNGWLTIGLYGAQPDIADVYNNQGSMYLASTIFLPLGLPESDPFWADAPVKWSALRVWSGEDFPHDHSVDLR</sequence>
<dbReference type="Proteomes" id="UP000502756">
    <property type="component" value="Chromosome"/>
</dbReference>
<proteinExistence type="predicted"/>
<evidence type="ECO:0000313" key="4">
    <source>
        <dbReference type="Proteomes" id="UP000502756"/>
    </source>
</evidence>
<evidence type="ECO:0000259" key="2">
    <source>
        <dbReference type="Pfam" id="PF10022"/>
    </source>
</evidence>
<dbReference type="RefSeq" id="WP_171738998.1">
    <property type="nucleotide sequence ID" value="NZ_CP053435.1"/>
</dbReference>
<reference evidence="3 4" key="1">
    <citation type="submission" date="2020-05" db="EMBL/GenBank/DDBJ databases">
        <title>Genome sequencing of Spirosoma sp. TS118.</title>
        <authorList>
            <person name="Lee J.-H."/>
            <person name="Jeong S."/>
            <person name="Zhao L."/>
            <person name="Jung J.-H."/>
            <person name="Kim M.-K."/>
            <person name="Lim S."/>
        </authorList>
    </citation>
    <scope>NUCLEOTIDE SEQUENCE [LARGE SCALE GENOMIC DNA]</scope>
    <source>
        <strain evidence="3 4">TS118</strain>
    </source>
</reference>
<keyword evidence="4" id="KW-1185">Reference proteome</keyword>
<dbReference type="EMBL" id="CP053435">
    <property type="protein sequence ID" value="QJW89160.1"/>
    <property type="molecule type" value="Genomic_DNA"/>
</dbReference>
<feature type="signal peptide" evidence="1">
    <location>
        <begin position="1"/>
        <end position="23"/>
    </location>
</feature>
<feature type="domain" description="DUF2264" evidence="2">
    <location>
        <begin position="41"/>
        <end position="400"/>
    </location>
</feature>
<dbReference type="Pfam" id="PF10022">
    <property type="entry name" value="DUF2264"/>
    <property type="match status" value="1"/>
</dbReference>